<protein>
    <submittedName>
        <fullName evidence="1">Uncharacterized protein</fullName>
    </submittedName>
</protein>
<dbReference type="KEGG" id="lrs:PX52LOC_07820"/>
<organism evidence="1 2">
    <name type="scientific">Limnoglobus roseus</name>
    <dbReference type="NCBI Taxonomy" id="2598579"/>
    <lineage>
        <taxon>Bacteria</taxon>
        <taxon>Pseudomonadati</taxon>
        <taxon>Planctomycetota</taxon>
        <taxon>Planctomycetia</taxon>
        <taxon>Gemmatales</taxon>
        <taxon>Gemmataceae</taxon>
        <taxon>Limnoglobus</taxon>
    </lineage>
</organism>
<dbReference type="AlphaFoldDB" id="A0A5C1ANA4"/>
<dbReference type="EMBL" id="CP042425">
    <property type="protein sequence ID" value="QEL20711.1"/>
    <property type="molecule type" value="Genomic_DNA"/>
</dbReference>
<evidence type="ECO:0000313" key="1">
    <source>
        <dbReference type="EMBL" id="QEL20711.1"/>
    </source>
</evidence>
<gene>
    <name evidence="1" type="ORF">PX52LOC_07820</name>
</gene>
<reference evidence="2" key="1">
    <citation type="submission" date="2019-08" db="EMBL/GenBank/DDBJ databases">
        <title>Limnoglobus roseus gen. nov., sp. nov., a novel freshwater planctomycete with a giant genome from the family Gemmataceae.</title>
        <authorList>
            <person name="Kulichevskaya I.S."/>
            <person name="Naumoff D.G."/>
            <person name="Miroshnikov K."/>
            <person name="Ivanova A."/>
            <person name="Philippov D.A."/>
            <person name="Hakobyan A."/>
            <person name="Rijpstra I.C."/>
            <person name="Sinninghe Damste J.S."/>
            <person name="Liesack W."/>
            <person name="Dedysh S.N."/>
        </authorList>
    </citation>
    <scope>NUCLEOTIDE SEQUENCE [LARGE SCALE GENOMIC DNA]</scope>
    <source>
        <strain evidence="2">PX52</strain>
    </source>
</reference>
<sequence>MPTISPLTRFWLGLDRLPGPAAVEAEWRAVAGGDFDRVQELLLPDPTAADSFPRLDRHGGAYAVVVHGPDDVVGVGEDGERVPLRRSDLVVHRLSVPALLRKLAAVFDLTPDAGPVGGLALTWRVGVDRPTAGYEFPLFLALGQEPPEYRRDVAALVAAAPGPFRLVSPTNRHVRYETSRLLEAHGSTFLALADAVAWTPDGWELTPAGRGWWAGFHAGHVPRPDAAAAVAFFPTPADAGWADVRIAFLDGERVSVRVGTARQAVNYTQMGLADGRNGSANKQWLLLRAFAAEGGRLSWKSPQAGPKNQKRRETLARSLQQYFRIADDPIVLDVDGKSWRTLFALTNDR</sequence>
<evidence type="ECO:0000313" key="2">
    <source>
        <dbReference type="Proteomes" id="UP000324974"/>
    </source>
</evidence>
<dbReference type="RefSeq" id="WP_149114972.1">
    <property type="nucleotide sequence ID" value="NZ_CP042425.1"/>
</dbReference>
<name>A0A5C1ANA4_9BACT</name>
<proteinExistence type="predicted"/>
<accession>A0A5C1ANA4</accession>
<dbReference type="OrthoDB" id="289385at2"/>
<keyword evidence="2" id="KW-1185">Reference proteome</keyword>
<dbReference type="Proteomes" id="UP000324974">
    <property type="component" value="Chromosome"/>
</dbReference>